<organism evidence="1 2">
    <name type="scientific">Violaceomyces palustris</name>
    <dbReference type="NCBI Taxonomy" id="1673888"/>
    <lineage>
        <taxon>Eukaryota</taxon>
        <taxon>Fungi</taxon>
        <taxon>Dikarya</taxon>
        <taxon>Basidiomycota</taxon>
        <taxon>Ustilaginomycotina</taxon>
        <taxon>Ustilaginomycetes</taxon>
        <taxon>Violaceomycetales</taxon>
        <taxon>Violaceomycetaceae</taxon>
        <taxon>Violaceomyces</taxon>
    </lineage>
</organism>
<feature type="non-terminal residue" evidence="1">
    <location>
        <position position="592"/>
    </location>
</feature>
<accession>A0ACD0P2I6</accession>
<reference evidence="1 2" key="1">
    <citation type="journal article" date="2018" name="Mol. Biol. Evol.">
        <title>Broad Genomic Sampling Reveals a Smut Pathogenic Ancestry of the Fungal Clade Ustilaginomycotina.</title>
        <authorList>
            <person name="Kijpornyongpan T."/>
            <person name="Mondo S.J."/>
            <person name="Barry K."/>
            <person name="Sandor L."/>
            <person name="Lee J."/>
            <person name="Lipzen A."/>
            <person name="Pangilinan J."/>
            <person name="LaButti K."/>
            <person name="Hainaut M."/>
            <person name="Henrissat B."/>
            <person name="Grigoriev I.V."/>
            <person name="Spatafora J.W."/>
            <person name="Aime M.C."/>
        </authorList>
    </citation>
    <scope>NUCLEOTIDE SEQUENCE [LARGE SCALE GENOMIC DNA]</scope>
    <source>
        <strain evidence="1 2">SA 807</strain>
    </source>
</reference>
<sequence length="592" mass="66819">MFHHLARDSYLTDSEHSGKPSAEALGLSSELSSKQDGHDEEEREDREFVYGLGEVKGGMMKVGKRYTLEARDSLGYDPEETDPLYKVCPFLTIYNPSLRFWVGIYYNTLSPSVVDLGAEHDFSTGNFRSFSVENGPLDYYVLLGGDEEGERDPSQGPVPTLPPLSQFGYLASSLTLSELENAQDAVIDYVLGTRTRGFALDGMHLSSGYCLDPVSSERNYFVWNRLKYPDPCSMGERLETKESCQVIMNVKPWLLEGHPWYRRTAEQKGFVRAAPDSRPTTAARTFHWSANMGDTAKGSYVDYSSSAGYEAWQSFMQEGGLDKNITGFWIDNNEFSTIMDDCQTIRGEIAIGAVGRPVLTMGMAKSTYEKLLMANPSRRPVVVTRSFVPGMQAFAHGSWSGDNSTSWKTLKWSTKMTLSVGLSFGPGLYGHDIGGFSGHNSPSPELLVRWCQQSIWHTRFTVHSWKKVSTTLHMYDHLPEVNEILLRTLRLRYRLVPFLYSLYVTDYHRRGHPVIRPLLWYHSSDINTLTQDEQFLLGSHILVAPVTESGKRWVDFNLPFVVDAEPGRGGNDRVSWCELDTGRWHHPSPMVV</sequence>
<gene>
    <name evidence="1" type="ORF">IE53DRAFT_312426</name>
</gene>
<dbReference type="Proteomes" id="UP000245626">
    <property type="component" value="Unassembled WGS sequence"/>
</dbReference>
<name>A0ACD0P2I6_9BASI</name>
<proteinExistence type="predicted"/>
<evidence type="ECO:0000313" key="2">
    <source>
        <dbReference type="Proteomes" id="UP000245626"/>
    </source>
</evidence>
<keyword evidence="2" id="KW-1185">Reference proteome</keyword>
<protein>
    <submittedName>
        <fullName evidence="1">Uncharacterized protein</fullName>
    </submittedName>
</protein>
<dbReference type="EMBL" id="KZ819787">
    <property type="protein sequence ID" value="PWN52271.1"/>
    <property type="molecule type" value="Genomic_DNA"/>
</dbReference>
<evidence type="ECO:0000313" key="1">
    <source>
        <dbReference type="EMBL" id="PWN52271.1"/>
    </source>
</evidence>